<proteinExistence type="predicted"/>
<feature type="chain" id="PRO_5040499538" evidence="2">
    <location>
        <begin position="21"/>
        <end position="165"/>
    </location>
</feature>
<evidence type="ECO:0000256" key="2">
    <source>
        <dbReference type="SAM" id="SignalP"/>
    </source>
</evidence>
<feature type="signal peptide" evidence="2">
    <location>
        <begin position="1"/>
        <end position="20"/>
    </location>
</feature>
<feature type="region of interest" description="Disordered" evidence="1">
    <location>
        <begin position="22"/>
        <end position="60"/>
    </location>
</feature>
<accession>A0A9P8IKU3</accession>
<evidence type="ECO:0000256" key="1">
    <source>
        <dbReference type="SAM" id="MobiDB-lite"/>
    </source>
</evidence>
<reference evidence="3" key="1">
    <citation type="journal article" date="2021" name="Mol. Plant Microbe Interact.">
        <title>Telomere to telomere genome assembly of Fusarium musae F31, causal agent of crown rot disease of banana.</title>
        <authorList>
            <person name="Degradi L."/>
            <person name="Tava V."/>
            <person name="Kunova A."/>
            <person name="Cortesi P."/>
            <person name="Saracchi M."/>
            <person name="Pasquali M."/>
        </authorList>
    </citation>
    <scope>NUCLEOTIDE SEQUENCE</scope>
    <source>
        <strain evidence="3">F31</strain>
    </source>
</reference>
<name>A0A9P8IKU3_9HYPO</name>
<dbReference type="Proteomes" id="UP000827133">
    <property type="component" value="Unassembled WGS sequence"/>
</dbReference>
<comment type="caution">
    <text evidence="3">The sequence shown here is derived from an EMBL/GenBank/DDBJ whole genome shotgun (WGS) entry which is preliminary data.</text>
</comment>
<gene>
    <name evidence="3" type="ORF">J7337_011989</name>
</gene>
<evidence type="ECO:0000313" key="3">
    <source>
        <dbReference type="EMBL" id="KAG9497197.1"/>
    </source>
</evidence>
<dbReference type="GeneID" id="68319845"/>
<keyword evidence="2" id="KW-0732">Signal</keyword>
<protein>
    <submittedName>
        <fullName evidence="3">Uncharacterized protein</fullName>
    </submittedName>
</protein>
<evidence type="ECO:0000313" key="4">
    <source>
        <dbReference type="Proteomes" id="UP000827133"/>
    </source>
</evidence>
<dbReference type="KEGG" id="fmu:J7337_011989"/>
<dbReference type="AlphaFoldDB" id="A0A9P8IKU3"/>
<sequence length="165" mass="16946">MVAFNTLLIFASSLVPLATGAALPTHEDSPSPDVKTKTSRGTTTTAKTGPSQGKASASSTSTLLPATALGPAASIAKTTAPRSAPPCEIMNVMKEAVFASTYAIPGVGPVATAARTVAKGVKLASKTQCGKDLWTDAVKESCNFRRDDDLLNKGFGIFEAAPDEF</sequence>
<organism evidence="3 4">
    <name type="scientific">Fusarium musae</name>
    <dbReference type="NCBI Taxonomy" id="1042133"/>
    <lineage>
        <taxon>Eukaryota</taxon>
        <taxon>Fungi</taxon>
        <taxon>Dikarya</taxon>
        <taxon>Ascomycota</taxon>
        <taxon>Pezizomycotina</taxon>
        <taxon>Sordariomycetes</taxon>
        <taxon>Hypocreomycetidae</taxon>
        <taxon>Hypocreales</taxon>
        <taxon>Nectriaceae</taxon>
        <taxon>Fusarium</taxon>
    </lineage>
</organism>
<keyword evidence="4" id="KW-1185">Reference proteome</keyword>
<feature type="compositionally biased region" description="Low complexity" evidence="1">
    <location>
        <begin position="39"/>
        <end position="48"/>
    </location>
</feature>
<dbReference type="RefSeq" id="XP_044676197.1">
    <property type="nucleotide sequence ID" value="XM_044829522.1"/>
</dbReference>
<dbReference type="EMBL" id="JAHBCI010000009">
    <property type="protein sequence ID" value="KAG9497197.1"/>
    <property type="molecule type" value="Genomic_DNA"/>
</dbReference>